<dbReference type="STRING" id="487184.SAMN05216421_3061"/>
<keyword evidence="3" id="KW-1185">Reference proteome</keyword>
<reference evidence="3" key="1">
    <citation type="submission" date="2016-10" db="EMBL/GenBank/DDBJ databases">
        <authorList>
            <person name="Varghese N."/>
            <person name="Submissions S."/>
        </authorList>
    </citation>
    <scope>NUCLEOTIDE SEQUENCE [LARGE SCALE GENOMIC DNA]</scope>
    <source>
        <strain evidence="3">NRRL B-51270</strain>
    </source>
</reference>
<dbReference type="Proteomes" id="UP000243207">
    <property type="component" value="Chromosome I"/>
</dbReference>
<feature type="domain" description="DUF4130" evidence="1">
    <location>
        <begin position="79"/>
        <end position="240"/>
    </location>
</feature>
<accession>A0A1H1Y674</accession>
<dbReference type="InterPro" id="IPR025404">
    <property type="entry name" value="DUF4130"/>
</dbReference>
<name>A0A1H1Y674_9GAMM</name>
<dbReference type="Pfam" id="PF13566">
    <property type="entry name" value="DUF4130"/>
    <property type="match status" value="1"/>
</dbReference>
<dbReference type="OrthoDB" id="5290748at2"/>
<dbReference type="InterPro" id="IPR023875">
    <property type="entry name" value="DNA_repair_put"/>
</dbReference>
<evidence type="ECO:0000313" key="3">
    <source>
        <dbReference type="Proteomes" id="UP000243207"/>
    </source>
</evidence>
<organism evidence="2 3">
    <name type="scientific">Halopseudomonas xinjiangensis</name>
    <dbReference type="NCBI Taxonomy" id="487184"/>
    <lineage>
        <taxon>Bacteria</taxon>
        <taxon>Pseudomonadati</taxon>
        <taxon>Pseudomonadota</taxon>
        <taxon>Gammaproteobacteria</taxon>
        <taxon>Pseudomonadales</taxon>
        <taxon>Pseudomonadaceae</taxon>
        <taxon>Halopseudomonas</taxon>
    </lineage>
</organism>
<dbReference type="AlphaFoldDB" id="A0A1H1Y674"/>
<dbReference type="EMBL" id="LT629736">
    <property type="protein sequence ID" value="SDT16970.1"/>
    <property type="molecule type" value="Genomic_DNA"/>
</dbReference>
<evidence type="ECO:0000313" key="2">
    <source>
        <dbReference type="EMBL" id="SDT16970.1"/>
    </source>
</evidence>
<dbReference type="NCBIfam" id="TIGR03915">
    <property type="entry name" value="SAM_7_link_chp"/>
    <property type="match status" value="1"/>
</dbReference>
<sequence>MKVLDCDDDFDRWRVQARGLLLANVPPEQVCWEDAAARQLFGSTGDDIDPMPAAQDTSIRVPPDLLEDLRLAGCHRMPGRWNLLYRVLWRATHGEPQARLAGDPDGSELQRRIKAVRREAHHLHAFLRFHPCPANPSLDYIAVHQAAHDVLGWASEHFIGRLGRQRWMIVSSRDAVWFDGETLQYRRECPPEWRALADAVCSEDDALWQTYYSCIFNPARVNPTVMRGHMPSRFWSGLPEGKLIAGLVGDARLGARQVGQAGRVIARRGKRIEVPSKID</sequence>
<evidence type="ECO:0000259" key="1">
    <source>
        <dbReference type="Pfam" id="PF13566"/>
    </source>
</evidence>
<gene>
    <name evidence="2" type="ORF">SAMN05216421_3061</name>
</gene>
<proteinExistence type="predicted"/>
<protein>
    <submittedName>
        <fullName evidence="2">Probable DNA metabolism protein</fullName>
    </submittedName>
</protein>
<dbReference type="RefSeq" id="WP_093396553.1">
    <property type="nucleotide sequence ID" value="NZ_LT629736.1"/>
</dbReference>